<dbReference type="SUPFAM" id="SSF53474">
    <property type="entry name" value="alpha/beta-Hydrolases"/>
    <property type="match status" value="1"/>
</dbReference>
<reference evidence="1 2" key="1">
    <citation type="submission" date="2020-07" db="EMBL/GenBank/DDBJ databases">
        <title>Sequencing the genomes of 1000 actinobacteria strains.</title>
        <authorList>
            <person name="Klenk H.-P."/>
        </authorList>
    </citation>
    <scope>NUCLEOTIDE SEQUENCE [LARGE SCALE GENOMIC DNA]</scope>
    <source>
        <strain evidence="1 2">DSM 18248</strain>
    </source>
</reference>
<evidence type="ECO:0000313" key="1">
    <source>
        <dbReference type="EMBL" id="NYI12295.1"/>
    </source>
</evidence>
<dbReference type="InterPro" id="IPR029058">
    <property type="entry name" value="AB_hydrolase_fold"/>
</dbReference>
<dbReference type="RefSeq" id="WP_179532860.1">
    <property type="nucleotide sequence ID" value="NZ_BAAAPP010000002.1"/>
</dbReference>
<accession>A0A7Z0C3V4</accession>
<comment type="caution">
    <text evidence="1">The sequence shown here is derived from an EMBL/GenBank/DDBJ whole genome shotgun (WGS) entry which is preliminary data.</text>
</comment>
<keyword evidence="2" id="KW-1185">Reference proteome</keyword>
<evidence type="ECO:0008006" key="3">
    <source>
        <dbReference type="Google" id="ProtNLM"/>
    </source>
</evidence>
<evidence type="ECO:0000313" key="2">
    <source>
        <dbReference type="Proteomes" id="UP000537326"/>
    </source>
</evidence>
<name>A0A7Z0C3V4_9ACTN</name>
<gene>
    <name evidence="1" type="ORF">BKA05_003810</name>
</gene>
<dbReference type="EMBL" id="JACBZI010000001">
    <property type="protein sequence ID" value="NYI12295.1"/>
    <property type="molecule type" value="Genomic_DNA"/>
</dbReference>
<sequence length="488" mass="49566">MSSRPSGEVVEVTGGQAGVAASWAALLALADRYDEAAERMRGWAGEGADVLLDPDLLASGLLSPVTLAEAEAGVLAATVGPDGVGTESLGWEVDARSLRLVVAALSAADSGVAETVAGLEHLVGRTVGWTIGATAPALLPVGLLAAGRTALLAPGLPQRAAPALERWLTAHPEEVEHLVAGGGGLLEGLWDGLTPVVPGGPWGLPLDTGDAAAAAALLSRLYPGGRVRATPLPGVRVEASSRVPADVADLVEHVRQLSELSGPEHPEMNGTVELQTLTAADGSARHVLYLPGTDDMTTLPWTRDGDVRDMGTNLQLMGGLDNGYADGVLAALERSGVGEDPVLVVGHSQGGMLAADLLASAPEHGVAISHAVTLGSPTGQLAGFPEGSLLLSLEHRGDVVPLLDGVANPDSVEQVTVTFDTAGSGGVAAHHGFEAYAEGAALVDTSHDPSVSAAVEELRRAGFLGDPDSSEGTEVTSRVFQVVREAQP</sequence>
<dbReference type="Gene3D" id="3.40.50.1820">
    <property type="entry name" value="alpha/beta hydrolase"/>
    <property type="match status" value="1"/>
</dbReference>
<dbReference type="AlphaFoldDB" id="A0A7Z0C3V4"/>
<organism evidence="1 2">
    <name type="scientific">Nocardioides marinus</name>
    <dbReference type="NCBI Taxonomy" id="374514"/>
    <lineage>
        <taxon>Bacteria</taxon>
        <taxon>Bacillati</taxon>
        <taxon>Actinomycetota</taxon>
        <taxon>Actinomycetes</taxon>
        <taxon>Propionibacteriales</taxon>
        <taxon>Nocardioidaceae</taxon>
        <taxon>Nocardioides</taxon>
    </lineage>
</organism>
<dbReference type="Proteomes" id="UP000537326">
    <property type="component" value="Unassembled WGS sequence"/>
</dbReference>
<protein>
    <recommendedName>
        <fullName evidence="3">PGAP1-like protein</fullName>
    </recommendedName>
</protein>
<proteinExistence type="predicted"/>